<dbReference type="GO" id="GO:0030295">
    <property type="term" value="F:protein kinase activator activity"/>
    <property type="evidence" value="ECO:0007669"/>
    <property type="project" value="TreeGrafter"/>
</dbReference>
<dbReference type="Gene3D" id="1.10.287.130">
    <property type="match status" value="1"/>
</dbReference>
<dbReference type="AlphaFoldDB" id="A0A8J6TB60"/>
<feature type="domain" description="PAC" evidence="8">
    <location>
        <begin position="341"/>
        <end position="393"/>
    </location>
</feature>
<evidence type="ECO:0000256" key="4">
    <source>
        <dbReference type="ARBA" id="ARBA00022777"/>
    </source>
</evidence>
<feature type="non-terminal residue" evidence="10">
    <location>
        <position position="434"/>
    </location>
</feature>
<evidence type="ECO:0000259" key="9">
    <source>
        <dbReference type="PROSITE" id="PS50885"/>
    </source>
</evidence>
<dbReference type="PANTHER" id="PTHR42878:SF13">
    <property type="entry name" value="HISTIDINE KINASE"/>
    <property type="match status" value="1"/>
</dbReference>
<comment type="catalytic activity">
    <reaction evidence="1">
        <text>ATP + protein L-histidine = ADP + protein N-phospho-L-histidine.</text>
        <dbReference type="EC" id="2.7.13.3"/>
    </reaction>
</comment>
<dbReference type="NCBIfam" id="TIGR00229">
    <property type="entry name" value="sensory_box"/>
    <property type="match status" value="1"/>
</dbReference>
<keyword evidence="6" id="KW-0812">Transmembrane</keyword>
<dbReference type="SUPFAM" id="SSF55785">
    <property type="entry name" value="PYP-like sensor domain (PAS domain)"/>
    <property type="match status" value="1"/>
</dbReference>
<gene>
    <name evidence="10" type="ORF">H8E80_01545</name>
</gene>
<evidence type="ECO:0000313" key="10">
    <source>
        <dbReference type="EMBL" id="MBC8198718.1"/>
    </source>
</evidence>
<dbReference type="Proteomes" id="UP000603545">
    <property type="component" value="Unassembled WGS sequence"/>
</dbReference>
<keyword evidence="5 6" id="KW-0472">Membrane</keyword>
<dbReference type="PROSITE" id="PS50112">
    <property type="entry name" value="PAS"/>
    <property type="match status" value="1"/>
</dbReference>
<dbReference type="CDD" id="cd06225">
    <property type="entry name" value="HAMP"/>
    <property type="match status" value="1"/>
</dbReference>
<dbReference type="EC" id="2.7.13.3" evidence="2"/>
<dbReference type="CDD" id="cd00082">
    <property type="entry name" value="HisKA"/>
    <property type="match status" value="1"/>
</dbReference>
<dbReference type="InterPro" id="IPR036097">
    <property type="entry name" value="HisK_dim/P_sf"/>
</dbReference>
<sequence length="434" mass="48521">MKNLINELLKSMRMRTKILIFTIVLVSFFMGLGLYQTLMIHKKTAMSQVAHFSGHLLENICGAIRFPMSIGDEKTIKEQMKDVKEHIDDVQVYILDFRQEITYASEKERINSNMGKYLNGNELRKALSEALATGKAPGASFSDIENENPFLVTIEPILNESSCRHCHGASRDVLGAIVIKQQVGDVLAAIDQTRNRLVIYFVTILIGLVIFLNFFFFRLVTQRIRLLGEKTGQVAAGDVTVKVIDDHQDSIGALSRNFNQMVKSIRDRMEYANSLKLGISDPFFTVDPEMKVAFINEAATRLTGLSREEVLGMPCHEVFHGSACEQECPIKRALKTNETTVGQRMTIKNRKGREIPVMVSSALLKDSSGKVLGGFEILRDLTAEVEAEKRLQDACLREERAKRTAEAATSAKSDFLANMSHEIRTPMNGVIAAT</sequence>
<dbReference type="InterPro" id="IPR003660">
    <property type="entry name" value="HAMP_dom"/>
</dbReference>
<feature type="transmembrane region" description="Helical" evidence="6">
    <location>
        <begin position="197"/>
        <end position="220"/>
    </location>
</feature>
<dbReference type="InterPro" id="IPR000014">
    <property type="entry name" value="PAS"/>
</dbReference>
<dbReference type="PROSITE" id="PS50113">
    <property type="entry name" value="PAC"/>
    <property type="match status" value="1"/>
</dbReference>
<organism evidence="10 11">
    <name type="scientific">Candidatus Desulfaltia bathyphila</name>
    <dbReference type="NCBI Taxonomy" id="2841697"/>
    <lineage>
        <taxon>Bacteria</taxon>
        <taxon>Pseudomonadati</taxon>
        <taxon>Thermodesulfobacteriota</taxon>
        <taxon>Desulfobacteria</taxon>
        <taxon>Desulfobacterales</taxon>
        <taxon>Desulfobacterales incertae sedis</taxon>
        <taxon>Candidatus Desulfaltia</taxon>
    </lineage>
</organism>
<feature type="domain" description="HAMP" evidence="9">
    <location>
        <begin position="218"/>
        <end position="270"/>
    </location>
</feature>
<feature type="domain" description="PAS" evidence="7">
    <location>
        <begin position="267"/>
        <end position="320"/>
    </location>
</feature>
<dbReference type="PANTHER" id="PTHR42878">
    <property type="entry name" value="TWO-COMPONENT HISTIDINE KINASE"/>
    <property type="match status" value="1"/>
</dbReference>
<keyword evidence="3" id="KW-0808">Transferase</keyword>
<keyword evidence="6" id="KW-1133">Transmembrane helix</keyword>
<evidence type="ECO:0000259" key="7">
    <source>
        <dbReference type="PROSITE" id="PS50112"/>
    </source>
</evidence>
<dbReference type="GO" id="GO:0007234">
    <property type="term" value="P:osmosensory signaling via phosphorelay pathway"/>
    <property type="evidence" value="ECO:0007669"/>
    <property type="project" value="TreeGrafter"/>
</dbReference>
<dbReference type="InterPro" id="IPR000700">
    <property type="entry name" value="PAS-assoc_C"/>
</dbReference>
<dbReference type="InterPro" id="IPR035965">
    <property type="entry name" value="PAS-like_dom_sf"/>
</dbReference>
<dbReference type="GO" id="GO:0000156">
    <property type="term" value="F:phosphorelay response regulator activity"/>
    <property type="evidence" value="ECO:0007669"/>
    <property type="project" value="TreeGrafter"/>
</dbReference>
<dbReference type="SMART" id="SM00304">
    <property type="entry name" value="HAMP"/>
    <property type="match status" value="1"/>
</dbReference>
<dbReference type="InterPro" id="IPR050351">
    <property type="entry name" value="BphY/WalK/GraS-like"/>
</dbReference>
<dbReference type="Pfam" id="PF00672">
    <property type="entry name" value="HAMP"/>
    <property type="match status" value="1"/>
</dbReference>
<evidence type="ECO:0000313" key="11">
    <source>
        <dbReference type="Proteomes" id="UP000603545"/>
    </source>
</evidence>
<dbReference type="Gene3D" id="3.30.450.20">
    <property type="entry name" value="PAS domain"/>
    <property type="match status" value="1"/>
</dbReference>
<dbReference type="PROSITE" id="PS50885">
    <property type="entry name" value="HAMP"/>
    <property type="match status" value="1"/>
</dbReference>
<dbReference type="SMART" id="SM00091">
    <property type="entry name" value="PAS"/>
    <property type="match status" value="1"/>
</dbReference>
<evidence type="ECO:0000256" key="2">
    <source>
        <dbReference type="ARBA" id="ARBA00012438"/>
    </source>
</evidence>
<evidence type="ECO:0000256" key="1">
    <source>
        <dbReference type="ARBA" id="ARBA00000085"/>
    </source>
</evidence>
<dbReference type="Gene3D" id="3.30.450.290">
    <property type="match status" value="1"/>
</dbReference>
<dbReference type="GO" id="GO:0016020">
    <property type="term" value="C:membrane"/>
    <property type="evidence" value="ECO:0007669"/>
    <property type="project" value="UniProtKB-SubCell"/>
</dbReference>
<accession>A0A8J6TB60</accession>
<dbReference type="GO" id="GO:0000155">
    <property type="term" value="F:phosphorelay sensor kinase activity"/>
    <property type="evidence" value="ECO:0007669"/>
    <property type="project" value="InterPro"/>
</dbReference>
<name>A0A8J6TB60_9BACT</name>
<proteinExistence type="predicted"/>
<evidence type="ECO:0000259" key="8">
    <source>
        <dbReference type="PROSITE" id="PS50113"/>
    </source>
</evidence>
<evidence type="ECO:0000256" key="3">
    <source>
        <dbReference type="ARBA" id="ARBA00022679"/>
    </source>
</evidence>
<evidence type="ECO:0000256" key="6">
    <source>
        <dbReference type="SAM" id="Phobius"/>
    </source>
</evidence>
<dbReference type="InterPro" id="IPR003661">
    <property type="entry name" value="HisK_dim/P_dom"/>
</dbReference>
<evidence type="ECO:0000256" key="5">
    <source>
        <dbReference type="ARBA" id="ARBA00023136"/>
    </source>
</evidence>
<reference evidence="10 11" key="1">
    <citation type="submission" date="2020-08" db="EMBL/GenBank/DDBJ databases">
        <title>Bridging the membrane lipid divide: bacteria of the FCB group superphylum have the potential to synthesize archaeal ether lipids.</title>
        <authorList>
            <person name="Villanueva L."/>
            <person name="Von Meijenfeldt F.A.B."/>
            <person name="Westbye A.B."/>
            <person name="Yadav S."/>
            <person name="Hopmans E.C."/>
            <person name="Dutilh B.E."/>
            <person name="Sinninghe Damste J.S."/>
        </authorList>
    </citation>
    <scope>NUCLEOTIDE SEQUENCE [LARGE SCALE GENOMIC DNA]</scope>
    <source>
        <strain evidence="10">NIOZ-UU82</strain>
    </source>
</reference>
<protein>
    <recommendedName>
        <fullName evidence="2">histidine kinase</fullName>
        <ecNumber evidence="2">2.7.13.3</ecNumber>
    </recommendedName>
</protein>
<dbReference type="Pfam" id="PF00512">
    <property type="entry name" value="HisKA"/>
    <property type="match status" value="1"/>
</dbReference>
<dbReference type="SUPFAM" id="SSF158472">
    <property type="entry name" value="HAMP domain-like"/>
    <property type="match status" value="1"/>
</dbReference>
<dbReference type="Pfam" id="PF13426">
    <property type="entry name" value="PAS_9"/>
    <property type="match status" value="1"/>
</dbReference>
<keyword evidence="4" id="KW-0418">Kinase</keyword>
<dbReference type="CDD" id="cd00130">
    <property type="entry name" value="PAS"/>
    <property type="match status" value="1"/>
</dbReference>
<comment type="caution">
    <text evidence="10">The sequence shown here is derived from an EMBL/GenBank/DDBJ whole genome shotgun (WGS) entry which is preliminary data.</text>
</comment>
<dbReference type="SUPFAM" id="SSF47384">
    <property type="entry name" value="Homodimeric domain of signal transducing histidine kinase"/>
    <property type="match status" value="1"/>
</dbReference>
<dbReference type="Gene3D" id="1.10.8.500">
    <property type="entry name" value="HAMP domain in histidine kinase"/>
    <property type="match status" value="1"/>
</dbReference>
<dbReference type="EMBL" id="JACNLL010000021">
    <property type="protein sequence ID" value="MBC8198718.1"/>
    <property type="molecule type" value="Genomic_DNA"/>
</dbReference>